<dbReference type="InterPro" id="IPR005574">
    <property type="entry name" value="Rpb4/RPC9"/>
</dbReference>
<proteinExistence type="inferred from homology"/>
<dbReference type="PIRSF" id="PIRSF005053">
    <property type="entry name" value="RNA_pol_F_arch"/>
    <property type="match status" value="1"/>
</dbReference>
<gene>
    <name evidence="1" type="primary">rpo4</name>
    <name evidence="1" type="synonym">rpoF</name>
    <name evidence="2" type="ORF">MSCUN_08270</name>
</gene>
<dbReference type="GO" id="GO:0003899">
    <property type="term" value="F:DNA-directed RNA polymerase activity"/>
    <property type="evidence" value="ECO:0007669"/>
    <property type="project" value="UniProtKB-UniRule"/>
</dbReference>
<reference evidence="2 3" key="1">
    <citation type="submission" date="2016-04" db="EMBL/GenBank/DDBJ databases">
        <title>Genome sequence of Methanosphaera cuniculi DSM 4103.</title>
        <authorList>
            <person name="Poehlein A."/>
            <person name="Seedorf H."/>
            <person name="Daniel R."/>
        </authorList>
    </citation>
    <scope>NUCLEOTIDE SEQUENCE [LARGE SCALE GENOMIC DNA]</scope>
    <source>
        <strain evidence="2 3">DSM 4103</strain>
    </source>
</reference>
<comment type="function">
    <text evidence="1">DNA-dependent RNA polymerase (RNAP) catalyzes the transcription of DNA into RNA using the four ribonucleoside triphosphates as substrates. This subunit is less well bound than the others.</text>
</comment>
<keyword evidence="1" id="KW-0963">Cytoplasm</keyword>
<dbReference type="Gene3D" id="6.10.140.10">
    <property type="match status" value="1"/>
</dbReference>
<dbReference type="Pfam" id="PF03874">
    <property type="entry name" value="RNA_pol_Rpb4"/>
    <property type="match status" value="1"/>
</dbReference>
<dbReference type="PANTHER" id="PTHR39646">
    <property type="entry name" value="RNA POLYMERASE RPB4"/>
    <property type="match status" value="1"/>
</dbReference>
<dbReference type="EMBL" id="LWMS01000020">
    <property type="protein sequence ID" value="PWL08388.1"/>
    <property type="molecule type" value="Genomic_DNA"/>
</dbReference>
<dbReference type="InterPro" id="IPR010924">
    <property type="entry name" value="Rpo4"/>
</dbReference>
<sequence length="120" mass="14010">MMIGKKVIDTEPITISEAREILMQKVEEKVDENNEIDGHQFTYEQNLTIDYVNKFALLDAEDAKELRGKLEEFITPRQAVKVVDILPEDLDDLRLIFTKERGNIETDVLEKILDLVDQYR</sequence>
<dbReference type="Proteomes" id="UP000246004">
    <property type="component" value="Unassembled WGS sequence"/>
</dbReference>
<protein>
    <recommendedName>
        <fullName evidence="1">DNA-directed RNA polymerase subunit Rpo4</fullName>
        <ecNumber evidence="1">2.7.7.6</ecNumber>
    </recommendedName>
    <alternativeName>
        <fullName evidence="1">DNA-directed RNA polymerase subunit F</fullName>
    </alternativeName>
</protein>
<keyword evidence="1" id="KW-0808">Transferase</keyword>
<comment type="subunit">
    <text evidence="1">Part of the RNA polymerase complex. Forms a stalk with Rpo7 that extends from the main structure.</text>
</comment>
<dbReference type="GO" id="GO:0000166">
    <property type="term" value="F:nucleotide binding"/>
    <property type="evidence" value="ECO:0007669"/>
    <property type="project" value="InterPro"/>
</dbReference>
<evidence type="ECO:0000313" key="2">
    <source>
        <dbReference type="EMBL" id="PWL08388.1"/>
    </source>
</evidence>
<comment type="catalytic activity">
    <reaction evidence="1">
        <text>RNA(n) + a ribonucleoside 5'-triphosphate = RNA(n+1) + diphosphate</text>
        <dbReference type="Rhea" id="RHEA:21248"/>
        <dbReference type="Rhea" id="RHEA-COMP:14527"/>
        <dbReference type="Rhea" id="RHEA-COMP:17342"/>
        <dbReference type="ChEBI" id="CHEBI:33019"/>
        <dbReference type="ChEBI" id="CHEBI:61557"/>
        <dbReference type="ChEBI" id="CHEBI:140395"/>
        <dbReference type="EC" id="2.7.7.6"/>
    </reaction>
</comment>
<comment type="subcellular location">
    <subcellularLocation>
        <location evidence="1">Cytoplasm</location>
    </subcellularLocation>
</comment>
<dbReference type="Gene3D" id="1.10.150.80">
    <property type="entry name" value="HRDC domain"/>
    <property type="match status" value="1"/>
</dbReference>
<comment type="similarity">
    <text evidence="1">Belongs to the eukaryotic RPB4 RNA polymerase subunit family.</text>
</comment>
<comment type="caution">
    <text evidence="2">The sequence shown here is derived from an EMBL/GenBank/DDBJ whole genome shotgun (WGS) entry which is preliminary data.</text>
</comment>
<dbReference type="SUPFAM" id="SSF47819">
    <property type="entry name" value="HRDC-like"/>
    <property type="match status" value="1"/>
</dbReference>
<keyword evidence="1" id="KW-0548">Nucleotidyltransferase</keyword>
<evidence type="ECO:0000256" key="1">
    <source>
        <dbReference type="HAMAP-Rule" id="MF_00864"/>
    </source>
</evidence>
<dbReference type="RefSeq" id="WP_245837614.1">
    <property type="nucleotide sequence ID" value="NZ_CANQEZ010000001.1"/>
</dbReference>
<dbReference type="GO" id="GO:0005737">
    <property type="term" value="C:cytoplasm"/>
    <property type="evidence" value="ECO:0007669"/>
    <property type="project" value="UniProtKB-SubCell"/>
</dbReference>
<evidence type="ECO:0000313" key="3">
    <source>
        <dbReference type="Proteomes" id="UP000246004"/>
    </source>
</evidence>
<dbReference type="HAMAP" id="MF_00864">
    <property type="entry name" value="RNApol_arch_Rpo4"/>
    <property type="match status" value="1"/>
</dbReference>
<keyword evidence="1" id="KW-0804">Transcription</keyword>
<dbReference type="PANTHER" id="PTHR39646:SF1">
    <property type="entry name" value="DNA-DIRECTED RNA POLYMERASE SUBUNIT RPO4"/>
    <property type="match status" value="1"/>
</dbReference>
<accession>A0A2V2BSI1</accession>
<dbReference type="AlphaFoldDB" id="A0A2V2BSI1"/>
<dbReference type="EC" id="2.7.7.6" evidence="1"/>
<dbReference type="InterPro" id="IPR010997">
    <property type="entry name" value="HRDC-like_sf"/>
</dbReference>
<name>A0A2V2BSI1_9EURY</name>
<organism evidence="2 3">
    <name type="scientific">Methanosphaera cuniculi</name>
    <dbReference type="NCBI Taxonomy" id="1077256"/>
    <lineage>
        <taxon>Archaea</taxon>
        <taxon>Methanobacteriati</taxon>
        <taxon>Methanobacteriota</taxon>
        <taxon>Methanomada group</taxon>
        <taxon>Methanobacteria</taxon>
        <taxon>Methanobacteriales</taxon>
        <taxon>Methanobacteriaceae</taxon>
        <taxon>Methanosphaera</taxon>
    </lineage>
</organism>
<dbReference type="GO" id="GO:0000428">
    <property type="term" value="C:DNA-directed RNA polymerase complex"/>
    <property type="evidence" value="ECO:0007669"/>
    <property type="project" value="UniProtKB-KW"/>
</dbReference>
<dbReference type="GO" id="GO:0006352">
    <property type="term" value="P:DNA-templated transcription initiation"/>
    <property type="evidence" value="ECO:0007669"/>
    <property type="project" value="InterPro"/>
</dbReference>
<dbReference type="InterPro" id="IPR044876">
    <property type="entry name" value="HRDC_dom_sf"/>
</dbReference>
<keyword evidence="1" id="KW-0240">DNA-directed RNA polymerase</keyword>